<evidence type="ECO:0000313" key="1">
    <source>
        <dbReference type="EMBL" id="MBI1619960.1"/>
    </source>
</evidence>
<accession>A0ABS0SBE0</accession>
<dbReference type="Proteomes" id="UP000601789">
    <property type="component" value="Unassembled WGS sequence"/>
</dbReference>
<proteinExistence type="predicted"/>
<gene>
    <name evidence="1" type="ORF">IOD40_04685</name>
</gene>
<organism evidence="1 2">
    <name type="scientific">Aquamicrobium zhengzhouense</name>
    <dbReference type="NCBI Taxonomy" id="2781738"/>
    <lineage>
        <taxon>Bacteria</taxon>
        <taxon>Pseudomonadati</taxon>
        <taxon>Pseudomonadota</taxon>
        <taxon>Alphaproteobacteria</taxon>
        <taxon>Hyphomicrobiales</taxon>
        <taxon>Phyllobacteriaceae</taxon>
        <taxon>Aquamicrobium</taxon>
    </lineage>
</organism>
<evidence type="ECO:0000313" key="2">
    <source>
        <dbReference type="Proteomes" id="UP000601789"/>
    </source>
</evidence>
<reference evidence="1 2" key="1">
    <citation type="submission" date="2020-10" db="EMBL/GenBank/DDBJ databases">
        <title>Aquamicrobium zhengzhouensis sp. nov., a exopolysaccharide producing bacterium isolated from farmland soil.</title>
        <authorList>
            <person name="Wang X."/>
        </authorList>
    </citation>
    <scope>NUCLEOTIDE SEQUENCE [LARGE SCALE GENOMIC DNA]</scope>
    <source>
        <strain evidence="2">cd-1</strain>
    </source>
</reference>
<dbReference type="RefSeq" id="WP_198474808.1">
    <property type="nucleotide sequence ID" value="NZ_JADGMQ010000002.1"/>
</dbReference>
<dbReference type="EMBL" id="JADGMQ010000002">
    <property type="protein sequence ID" value="MBI1619960.1"/>
    <property type="molecule type" value="Genomic_DNA"/>
</dbReference>
<name>A0ABS0SBE0_9HYPH</name>
<protein>
    <submittedName>
        <fullName evidence="1">Uncharacterized protein</fullName>
    </submittedName>
</protein>
<sequence length="76" mass="8084">MPAPETPTTFDGVLVAPPDLAQMQSIIEAVSNELGIPAHNHARREIIADRVFSAYARGNRLPLNMVSAGLTDSACP</sequence>
<keyword evidence="2" id="KW-1185">Reference proteome</keyword>
<comment type="caution">
    <text evidence="1">The sequence shown here is derived from an EMBL/GenBank/DDBJ whole genome shotgun (WGS) entry which is preliminary data.</text>
</comment>